<dbReference type="OrthoDB" id="9803207at2"/>
<proteinExistence type="predicted"/>
<reference evidence="1" key="1">
    <citation type="submission" date="2012-02" db="EMBL/GenBank/DDBJ databases">
        <title>The complete genome of Frateuria aurantia DSM 6220.</title>
        <authorList>
            <consortium name="US DOE Joint Genome Institute (JGI-PGF)"/>
            <person name="Lucas S."/>
            <person name="Copeland A."/>
            <person name="Lapidus A."/>
            <person name="Glavina del Rio T."/>
            <person name="Dalin E."/>
            <person name="Tice H."/>
            <person name="Bruce D."/>
            <person name="Goodwin L."/>
            <person name="Pitluck S."/>
            <person name="Peters L."/>
            <person name="Ovchinnikova G."/>
            <person name="Teshima H."/>
            <person name="Kyrpides N."/>
            <person name="Mavromatis K."/>
            <person name="Ivanova N."/>
            <person name="Brettin T."/>
            <person name="Detter J.C."/>
            <person name="Han C."/>
            <person name="Larimer F."/>
            <person name="Land M."/>
            <person name="Hauser L."/>
            <person name="Markowitz V."/>
            <person name="Cheng J.-F."/>
            <person name="Hugenholtz P."/>
            <person name="Woyke T."/>
            <person name="Wu D."/>
            <person name="Brambilla E."/>
            <person name="Klenk H.-P."/>
            <person name="Eisen J.A."/>
        </authorList>
    </citation>
    <scope>NUCLEOTIDE SEQUENCE</scope>
    <source>
        <strain evidence="1">DSM 6220</strain>
    </source>
</reference>
<evidence type="ECO:0008006" key="3">
    <source>
        <dbReference type="Google" id="ProtNLM"/>
    </source>
</evidence>
<organism evidence="1 2">
    <name type="scientific">Frateuria aurantia (strain ATCC 33424 / DSM 6220 / KCTC 2777 / LMG 1558 / NBRC 3245 / NCIMB 13370)</name>
    <name type="common">Acetobacter aurantius</name>
    <dbReference type="NCBI Taxonomy" id="767434"/>
    <lineage>
        <taxon>Bacteria</taxon>
        <taxon>Pseudomonadati</taxon>
        <taxon>Pseudomonadota</taxon>
        <taxon>Gammaproteobacteria</taxon>
        <taxon>Lysobacterales</taxon>
        <taxon>Rhodanobacteraceae</taxon>
        <taxon>Frateuria</taxon>
    </lineage>
</organism>
<gene>
    <name evidence="1" type="ordered locus">Fraau_1098</name>
</gene>
<evidence type="ECO:0000313" key="2">
    <source>
        <dbReference type="Proteomes" id="UP000005234"/>
    </source>
</evidence>
<protein>
    <recommendedName>
        <fullName evidence="3">DUF3037 domain-containing protein</fullName>
    </recommendedName>
</protein>
<dbReference type="RefSeq" id="WP_014402564.1">
    <property type="nucleotide sequence ID" value="NC_017033.1"/>
</dbReference>
<sequence length="284" mass="32842">MYQAFEKLHACQYAIIRFLPFGETGEFANVGVLLACPSMRYFDYRLLDIRRTKRIHGFFGELDLAIYRKAMGFFRDDLRRLREMATDLNDGNAIRQLFVDLVYPRDTVLRFGETRAVMAESPEAELDQLFARYVGRDFVTRDYGRELEHKVRDVLIAAHLKDWFVEDRVGDDYVNKPVPFVYVQNTQVKAAIKPLNLDRHEPNQVLDAGGAWVTAVRRLRRHGVLPERFLFAVQEPVGEREGAHRAATEIVQDLREEGVQVVGIDETVSIVRFARAATEMIRPH</sequence>
<dbReference type="EMBL" id="CP003350">
    <property type="protein sequence ID" value="AFC85558.1"/>
    <property type="molecule type" value="Genomic_DNA"/>
</dbReference>
<keyword evidence="2" id="KW-1185">Reference proteome</keyword>
<dbReference type="STRING" id="767434.Fraau_1098"/>
<dbReference type="KEGG" id="fau:Fraau_1098"/>
<evidence type="ECO:0000313" key="1">
    <source>
        <dbReference type="EMBL" id="AFC85558.1"/>
    </source>
</evidence>
<dbReference type="Proteomes" id="UP000005234">
    <property type="component" value="Chromosome"/>
</dbReference>
<accession>H8L3C2</accession>
<name>H8L3C2_FRAAD</name>
<dbReference type="AlphaFoldDB" id="H8L3C2"/>
<dbReference type="eggNOG" id="ENOG502ZSMJ">
    <property type="taxonomic scope" value="Bacteria"/>
</dbReference>
<dbReference type="HOGENOM" id="CLU_087282_0_0_6"/>
<dbReference type="Pfam" id="PF11236">
    <property type="entry name" value="DUF3037"/>
    <property type="match status" value="1"/>
</dbReference>
<dbReference type="InterPro" id="IPR021398">
    <property type="entry name" value="DUF3037"/>
</dbReference>